<proteinExistence type="predicted"/>
<dbReference type="EMBL" id="JAEVHL010000123">
    <property type="protein sequence ID" value="MBM0277805.1"/>
    <property type="molecule type" value="Genomic_DNA"/>
</dbReference>
<sequence length="613" mass="64892">MVTYQVQFVDQVSSTPAVRLDLNTAPWTTREGTEFGLPELRRAVVSSVLVDGDRYPAAAYGNRTLSLLLRVDAGDDDAEATQLQRLYRELDRKDNVLLFRPGTSAPVYFRTFRCGPDRVQWDPFTKEVRAQVPAEPFAVGLKETLSQVTVPNDPSEGTTLNANPYFETNASDWSAVGGSVVRSTAQAHQGSASLLLTPDGVTASVEARATAVSASVGQQLRSQAWVRCAVARSVAVGVIWRDGANAPLTTSTSTVPVAANTWTLIDTSATAPASTAFAQLVVGMGSTPPGSNTLYIDEARLFEPGTGPAMFFDIAGGSIRGDVETPLFLSVLAADVVVTGRRQSAIAVRRRGTPSAMPLVLQAEAMSVDVDTSVQTDSAMSGSGANFARTTFAAPAMNRRLYLVNAFPATPSVDARGTYRVFARVRKSVSGDVITMRLTASYNGAAFNGDTVTLPSGIEPRWVDLGLLPYPVGYDPVTDGYSGSTLAVTGSALSVWAARSSGSGNLDTDALLFVPADDRYCQVQWAQWTGPTSLVLDSSANAAYGVGASGELAPTELMELAGLPPMVTPGQAARVVFVQDVGSTSSGGDSRTGSTRITPYYWPRYLHVRPVAS</sequence>
<dbReference type="RefSeq" id="WP_203150212.1">
    <property type="nucleotide sequence ID" value="NZ_JAEVHL010000123.1"/>
</dbReference>
<dbReference type="InterPro" id="IPR008979">
    <property type="entry name" value="Galactose-bd-like_sf"/>
</dbReference>
<keyword evidence="2" id="KW-1185">Reference proteome</keyword>
<dbReference type="Proteomes" id="UP000622245">
    <property type="component" value="Unassembled WGS sequence"/>
</dbReference>
<comment type="caution">
    <text evidence="1">The sequence shown here is derived from an EMBL/GenBank/DDBJ whole genome shotgun (WGS) entry which is preliminary data.</text>
</comment>
<evidence type="ECO:0000313" key="2">
    <source>
        <dbReference type="Proteomes" id="UP000622245"/>
    </source>
</evidence>
<name>A0ABS1YK58_9ACTN</name>
<dbReference type="Gene3D" id="2.60.120.260">
    <property type="entry name" value="Galactose-binding domain-like"/>
    <property type="match status" value="1"/>
</dbReference>
<dbReference type="SUPFAM" id="SSF49785">
    <property type="entry name" value="Galactose-binding domain-like"/>
    <property type="match status" value="1"/>
</dbReference>
<evidence type="ECO:0008006" key="3">
    <source>
        <dbReference type="Google" id="ProtNLM"/>
    </source>
</evidence>
<protein>
    <recommendedName>
        <fullName evidence="3">Carbohydrate binding domain-containing protein</fullName>
    </recommendedName>
</protein>
<reference evidence="1 2" key="1">
    <citation type="submission" date="2021-01" db="EMBL/GenBank/DDBJ databases">
        <title>Draft genome sequence of Micromonospora sp. strain STR1s_6.</title>
        <authorList>
            <person name="Karlyshev A."/>
            <person name="Jawad R."/>
        </authorList>
    </citation>
    <scope>NUCLEOTIDE SEQUENCE [LARGE SCALE GENOMIC DNA]</scope>
    <source>
        <strain evidence="1 2">STR1S-6</strain>
    </source>
</reference>
<accession>A0ABS1YK58</accession>
<gene>
    <name evidence="1" type="ORF">JM949_21710</name>
</gene>
<evidence type="ECO:0000313" key="1">
    <source>
        <dbReference type="EMBL" id="MBM0277805.1"/>
    </source>
</evidence>
<organism evidence="1 2">
    <name type="scientific">Micromonospora tarensis</name>
    <dbReference type="NCBI Taxonomy" id="2806100"/>
    <lineage>
        <taxon>Bacteria</taxon>
        <taxon>Bacillati</taxon>
        <taxon>Actinomycetota</taxon>
        <taxon>Actinomycetes</taxon>
        <taxon>Micromonosporales</taxon>
        <taxon>Micromonosporaceae</taxon>
        <taxon>Micromonospora</taxon>
    </lineage>
</organism>